<organism evidence="2 3">
    <name type="scientific">Diaporthe australafricana</name>
    <dbReference type="NCBI Taxonomy" id="127596"/>
    <lineage>
        <taxon>Eukaryota</taxon>
        <taxon>Fungi</taxon>
        <taxon>Dikarya</taxon>
        <taxon>Ascomycota</taxon>
        <taxon>Pezizomycotina</taxon>
        <taxon>Sordariomycetes</taxon>
        <taxon>Sordariomycetidae</taxon>
        <taxon>Diaporthales</taxon>
        <taxon>Diaporthaceae</taxon>
        <taxon>Diaporthe</taxon>
    </lineage>
</organism>
<keyword evidence="3" id="KW-1185">Reference proteome</keyword>
<evidence type="ECO:0000313" key="3">
    <source>
        <dbReference type="Proteomes" id="UP001583177"/>
    </source>
</evidence>
<dbReference type="Proteomes" id="UP001583177">
    <property type="component" value="Unassembled WGS sequence"/>
</dbReference>
<feature type="compositionally biased region" description="Acidic residues" evidence="1">
    <location>
        <begin position="1"/>
        <end position="10"/>
    </location>
</feature>
<proteinExistence type="predicted"/>
<dbReference type="EMBL" id="JAWRVE010000056">
    <property type="protein sequence ID" value="KAL1866351.1"/>
    <property type="molecule type" value="Genomic_DNA"/>
</dbReference>
<protein>
    <submittedName>
        <fullName evidence="2">Uncharacterized protein</fullName>
    </submittedName>
</protein>
<gene>
    <name evidence="2" type="ORF">Daus18300_006815</name>
</gene>
<sequence length="68" mass="7279">MSLTDDDTDEGLSVLELDGMGQRELQDPFVEVTRRGKSGLKEKQSVSAELGALNGLAGRTHGSTTLME</sequence>
<comment type="caution">
    <text evidence="2">The sequence shown here is derived from an EMBL/GenBank/DDBJ whole genome shotgun (WGS) entry which is preliminary data.</text>
</comment>
<accession>A0ABR3WSF5</accession>
<evidence type="ECO:0000256" key="1">
    <source>
        <dbReference type="SAM" id="MobiDB-lite"/>
    </source>
</evidence>
<evidence type="ECO:0000313" key="2">
    <source>
        <dbReference type="EMBL" id="KAL1866351.1"/>
    </source>
</evidence>
<name>A0ABR3WSF5_9PEZI</name>
<feature type="region of interest" description="Disordered" evidence="1">
    <location>
        <begin position="1"/>
        <end position="20"/>
    </location>
</feature>
<reference evidence="2 3" key="1">
    <citation type="journal article" date="2024" name="IMA Fungus">
        <title>IMA Genome - F19 : A genome assembly and annotation guide to empower mycologists, including annotated draft genome sequences of Ceratocystis pirilliformis, Diaporthe australafricana, Fusarium ophioides, Paecilomyces lecythidis, and Sporothrix stenoceras.</title>
        <authorList>
            <person name="Aylward J."/>
            <person name="Wilson A.M."/>
            <person name="Visagie C.M."/>
            <person name="Spraker J."/>
            <person name="Barnes I."/>
            <person name="Buitendag C."/>
            <person name="Ceriani C."/>
            <person name="Del Mar Angel L."/>
            <person name="du Plessis D."/>
            <person name="Fuchs T."/>
            <person name="Gasser K."/>
            <person name="Kramer D."/>
            <person name="Li W."/>
            <person name="Munsamy K."/>
            <person name="Piso A."/>
            <person name="Price J.L."/>
            <person name="Sonnekus B."/>
            <person name="Thomas C."/>
            <person name="van der Nest A."/>
            <person name="van Dijk A."/>
            <person name="van Heerden A."/>
            <person name="van Vuuren N."/>
            <person name="Yilmaz N."/>
            <person name="Duong T.A."/>
            <person name="van der Merwe N.A."/>
            <person name="Wingfield M.J."/>
            <person name="Wingfield B.D."/>
        </authorList>
    </citation>
    <scope>NUCLEOTIDE SEQUENCE [LARGE SCALE GENOMIC DNA]</scope>
    <source>
        <strain evidence="2 3">CMW 18300</strain>
    </source>
</reference>